<protein>
    <recommendedName>
        <fullName evidence="1">SprT-like domain-containing protein</fullName>
    </recommendedName>
</protein>
<evidence type="ECO:0000313" key="2">
    <source>
        <dbReference type="EMBL" id="QBZ60353.1"/>
    </source>
</evidence>
<reference evidence="2 3" key="1">
    <citation type="journal article" date="2019" name="Mol. Biol. Evol.">
        <title>Blast fungal genomes show frequent chromosomal changes, gene gains and losses, and effector gene turnover.</title>
        <authorList>
            <person name="Gomez Luciano L.B."/>
            <person name="Jason Tsai I."/>
            <person name="Chuma I."/>
            <person name="Tosa Y."/>
            <person name="Chen Y.H."/>
            <person name="Li J.Y."/>
            <person name="Li M.Y."/>
            <person name="Jade Lu M.Y."/>
            <person name="Nakayashiki H."/>
            <person name="Li W.H."/>
        </authorList>
    </citation>
    <scope>NUCLEOTIDE SEQUENCE [LARGE SCALE GENOMIC DNA]</scope>
    <source>
        <strain evidence="2">MZ5-1-6</strain>
    </source>
</reference>
<sequence>MANWLGCRGVGAHQNRAEPVPNPTNFSAFPEDEMHEVSTWYVDACDRGMGLDEPFLGRRCTEEAASLGIPGQSVWTPVPGEHHVFFVRAPTPSPPRQVYARTPTAVPLERTSSGRSITAASISSWALEHADDTDLNLVSDAEAARWVGEYTADFFYRYPDSTYERILRTLITPRPSSPLTINGAHDPDFELDDAVLASIFSATNEMFFAGRLTNRVSWDWSGTSISTGCKYETDIIGTTAMRKRPAGGYEALIVLSSPILRGTNGGLFSRRLLISTFIHELIHCYLFVCCGHRARECGGHTAGFIKIASVLDDWAGHGVLHLREMEADLERFRTTASAVQTTYGMSNHSSPSHYGPCSGHGLSSRRSLQGWDCIPTGGGPRGWDDCGQGSGLLHDDWLRR</sequence>
<name>A0A4P7NEW4_PYROR</name>
<feature type="domain" description="SprT-like" evidence="1">
    <location>
        <begin position="198"/>
        <end position="313"/>
    </location>
</feature>
<dbReference type="AlphaFoldDB" id="A0A4P7NEW4"/>
<dbReference type="InterPro" id="IPR006640">
    <property type="entry name" value="SprT-like_domain"/>
</dbReference>
<evidence type="ECO:0000259" key="1">
    <source>
        <dbReference type="Pfam" id="PF10263"/>
    </source>
</evidence>
<evidence type="ECO:0000313" key="3">
    <source>
        <dbReference type="Proteomes" id="UP000294847"/>
    </source>
</evidence>
<dbReference type="Pfam" id="PF10263">
    <property type="entry name" value="SprT-like"/>
    <property type="match status" value="1"/>
</dbReference>
<accession>A0A4P7NEW4</accession>
<dbReference type="EMBL" id="CP034207">
    <property type="protein sequence ID" value="QBZ60353.1"/>
    <property type="molecule type" value="Genomic_DNA"/>
</dbReference>
<organism evidence="2 3">
    <name type="scientific">Pyricularia oryzae</name>
    <name type="common">Rice blast fungus</name>
    <name type="synonym">Magnaporthe oryzae</name>
    <dbReference type="NCBI Taxonomy" id="318829"/>
    <lineage>
        <taxon>Eukaryota</taxon>
        <taxon>Fungi</taxon>
        <taxon>Dikarya</taxon>
        <taxon>Ascomycota</taxon>
        <taxon>Pezizomycotina</taxon>
        <taxon>Sordariomycetes</taxon>
        <taxon>Sordariomycetidae</taxon>
        <taxon>Magnaporthales</taxon>
        <taxon>Pyriculariaceae</taxon>
        <taxon>Pyricularia</taxon>
    </lineage>
</organism>
<dbReference type="Proteomes" id="UP000294847">
    <property type="component" value="Chromosome 4"/>
</dbReference>
<dbReference type="GO" id="GO:0006950">
    <property type="term" value="P:response to stress"/>
    <property type="evidence" value="ECO:0007669"/>
    <property type="project" value="UniProtKB-ARBA"/>
</dbReference>
<proteinExistence type="predicted"/>
<gene>
    <name evidence="2" type="ORF">PoMZ_07294</name>
</gene>